<sequence>MFAEKRRYSRIDGSSHPNQSRKLVQAKYNWDGETMSPAAKGLSLKQGALFEVLEGHPAQPGWLYGFRVNQSGPFWRFFSLFSKRGYFPESFVSVDQDEKGTDEHLEITDVDTTQNNETPPLPSFKFPLAAGWDFDKSIGDNGHAFLRLAAAYDCISLPTDPTRVIFSLNCITGIARLVSSISICITIPGSIVQKVEICENEVLLRQIRSTNYYDRISNAATAGFQPGMSIQCPAGYTEGKKVSVDVGIQDIDTIYWNFKTNDNENLDGTGLITLTLTKKPAKFKYKCRLTQRNLKIKQRYTFGN</sequence>
<dbReference type="Proteomes" id="UP001050691">
    <property type="component" value="Unassembled WGS sequence"/>
</dbReference>
<evidence type="ECO:0000313" key="4">
    <source>
        <dbReference type="EMBL" id="GJJ13219.1"/>
    </source>
</evidence>
<dbReference type="InterPro" id="IPR001452">
    <property type="entry name" value="SH3_domain"/>
</dbReference>
<dbReference type="AlphaFoldDB" id="A0AAV5AJA8"/>
<keyword evidence="5" id="KW-1185">Reference proteome</keyword>
<comment type="caution">
    <text evidence="4">The sequence shown here is derived from an EMBL/GenBank/DDBJ whole genome shotgun (WGS) entry which is preliminary data.</text>
</comment>
<dbReference type="SMART" id="SM00326">
    <property type="entry name" value="SH3"/>
    <property type="match status" value="1"/>
</dbReference>
<keyword evidence="1 2" id="KW-0728">SH3 domain</keyword>
<accession>A0AAV5AJA8</accession>
<dbReference type="CDD" id="cd00174">
    <property type="entry name" value="SH3"/>
    <property type="match status" value="1"/>
</dbReference>
<evidence type="ECO:0000256" key="1">
    <source>
        <dbReference type="ARBA" id="ARBA00022443"/>
    </source>
</evidence>
<name>A0AAV5AJA8_9AGAM</name>
<dbReference type="PROSITE" id="PS50002">
    <property type="entry name" value="SH3"/>
    <property type="match status" value="1"/>
</dbReference>
<dbReference type="InterPro" id="IPR036028">
    <property type="entry name" value="SH3-like_dom_sf"/>
</dbReference>
<organism evidence="4 5">
    <name type="scientific">Clathrus columnatus</name>
    <dbReference type="NCBI Taxonomy" id="1419009"/>
    <lineage>
        <taxon>Eukaryota</taxon>
        <taxon>Fungi</taxon>
        <taxon>Dikarya</taxon>
        <taxon>Basidiomycota</taxon>
        <taxon>Agaricomycotina</taxon>
        <taxon>Agaricomycetes</taxon>
        <taxon>Phallomycetidae</taxon>
        <taxon>Phallales</taxon>
        <taxon>Clathraceae</taxon>
        <taxon>Clathrus</taxon>
    </lineage>
</organism>
<dbReference type="SUPFAM" id="SSF50044">
    <property type="entry name" value="SH3-domain"/>
    <property type="match status" value="1"/>
</dbReference>
<protein>
    <recommendedName>
        <fullName evidence="3">SH3 domain-containing protein</fullName>
    </recommendedName>
</protein>
<gene>
    <name evidence="4" type="ORF">Clacol_007470</name>
</gene>
<reference evidence="4" key="1">
    <citation type="submission" date="2021-10" db="EMBL/GenBank/DDBJ databases">
        <title>De novo Genome Assembly of Clathrus columnatus (Basidiomycota, Fungi) Using Illumina and Nanopore Sequence Data.</title>
        <authorList>
            <person name="Ogiso-Tanaka E."/>
            <person name="Itagaki H."/>
            <person name="Hosoya T."/>
            <person name="Hosaka K."/>
        </authorList>
    </citation>
    <scope>NUCLEOTIDE SEQUENCE</scope>
    <source>
        <strain evidence="4">MO-923</strain>
    </source>
</reference>
<evidence type="ECO:0000313" key="5">
    <source>
        <dbReference type="Proteomes" id="UP001050691"/>
    </source>
</evidence>
<feature type="domain" description="SH3" evidence="3">
    <location>
        <begin position="19"/>
        <end position="97"/>
    </location>
</feature>
<evidence type="ECO:0000259" key="3">
    <source>
        <dbReference type="PROSITE" id="PS50002"/>
    </source>
</evidence>
<dbReference type="Gene3D" id="2.30.30.40">
    <property type="entry name" value="SH3 Domains"/>
    <property type="match status" value="1"/>
</dbReference>
<proteinExistence type="predicted"/>
<evidence type="ECO:0000256" key="2">
    <source>
        <dbReference type="PROSITE-ProRule" id="PRU00192"/>
    </source>
</evidence>
<dbReference type="EMBL" id="BPWL01000008">
    <property type="protein sequence ID" value="GJJ13219.1"/>
    <property type="molecule type" value="Genomic_DNA"/>
</dbReference>